<comment type="subcellular location">
    <subcellularLocation>
        <location evidence="1">Nucleus</location>
    </subcellularLocation>
</comment>
<dbReference type="InterPro" id="IPR035965">
    <property type="entry name" value="PAS-like_dom_sf"/>
</dbReference>
<dbReference type="InterPro" id="IPR000014">
    <property type="entry name" value="PAS"/>
</dbReference>
<feature type="domain" description="Zn(2)-C6 fungal-type" evidence="11">
    <location>
        <begin position="12"/>
        <end position="43"/>
    </location>
</feature>
<dbReference type="InterPro" id="IPR036864">
    <property type="entry name" value="Zn2-C6_fun-type_DNA-bd_sf"/>
</dbReference>
<protein>
    <submittedName>
        <fullName evidence="13">WGS project CCBQ000000000 data, contig 00015</fullName>
    </submittedName>
</protein>
<keyword evidence="10" id="KW-0539">Nucleus</keyword>
<comment type="similarity">
    <text evidence="2">Belongs to the ERT1/acuK family.</text>
</comment>
<dbReference type="PANTHER" id="PTHR47659:SF1">
    <property type="entry name" value="TRANSCRIPTION ACTIVATOR OF GLUCONEOGENESIS ERT1"/>
    <property type="match status" value="1"/>
</dbReference>
<evidence type="ECO:0000256" key="5">
    <source>
        <dbReference type="ARBA" id="ARBA00022833"/>
    </source>
</evidence>
<dbReference type="AlphaFoldDB" id="A0A0A8LA93"/>
<dbReference type="SUPFAM" id="SSF55785">
    <property type="entry name" value="PYP-like sensor domain (PAS domain)"/>
    <property type="match status" value="1"/>
</dbReference>
<evidence type="ECO:0000256" key="7">
    <source>
        <dbReference type="ARBA" id="ARBA00023125"/>
    </source>
</evidence>
<evidence type="ECO:0000313" key="13">
    <source>
        <dbReference type="EMBL" id="CDO95799.1"/>
    </source>
</evidence>
<keyword evidence="7" id="KW-0238">DNA-binding</keyword>
<evidence type="ECO:0000256" key="2">
    <source>
        <dbReference type="ARBA" id="ARBA00010855"/>
    </source>
</evidence>
<dbReference type="Proteomes" id="UP000031516">
    <property type="component" value="Unassembled WGS sequence"/>
</dbReference>
<dbReference type="SMART" id="SM00066">
    <property type="entry name" value="GAL4"/>
    <property type="match status" value="1"/>
</dbReference>
<evidence type="ECO:0000256" key="9">
    <source>
        <dbReference type="ARBA" id="ARBA00023163"/>
    </source>
</evidence>
<dbReference type="GO" id="GO:0006094">
    <property type="term" value="P:gluconeogenesis"/>
    <property type="evidence" value="ECO:0007669"/>
    <property type="project" value="UniProtKB-KW"/>
</dbReference>
<name>A0A0A8LA93_9SACH</name>
<accession>A0A0A8LA93</accession>
<dbReference type="GO" id="GO:0008270">
    <property type="term" value="F:zinc ion binding"/>
    <property type="evidence" value="ECO:0007669"/>
    <property type="project" value="InterPro"/>
</dbReference>
<dbReference type="Pfam" id="PF24990">
    <property type="entry name" value="PAS_13"/>
    <property type="match status" value="2"/>
</dbReference>
<keyword evidence="8" id="KW-0010">Activator</keyword>
<evidence type="ECO:0000256" key="4">
    <source>
        <dbReference type="ARBA" id="ARBA00022723"/>
    </source>
</evidence>
<dbReference type="CDD" id="cd00130">
    <property type="entry name" value="PAS"/>
    <property type="match status" value="1"/>
</dbReference>
<keyword evidence="5" id="KW-0862">Zinc</keyword>
<keyword evidence="14" id="KW-1185">Reference proteome</keyword>
<evidence type="ECO:0000256" key="10">
    <source>
        <dbReference type="ARBA" id="ARBA00023242"/>
    </source>
</evidence>
<reference evidence="13 14" key="1">
    <citation type="submission" date="2014-03" db="EMBL/GenBank/DDBJ databases">
        <title>The genome of Kluyveromyces dobzhanskii.</title>
        <authorList>
            <person name="Nystedt B."/>
            <person name="Astrom S."/>
        </authorList>
    </citation>
    <scope>NUCLEOTIDE SEQUENCE [LARGE SCALE GENOMIC DNA]</scope>
    <source>
        <strain evidence="13 14">CBS 2104</strain>
    </source>
</reference>
<dbReference type="GO" id="GO:0005634">
    <property type="term" value="C:nucleus"/>
    <property type="evidence" value="ECO:0007669"/>
    <property type="project" value="UniProtKB-SubCell"/>
</dbReference>
<feature type="domain" description="PAS" evidence="12">
    <location>
        <begin position="379"/>
        <end position="451"/>
    </location>
</feature>
<evidence type="ECO:0000259" key="12">
    <source>
        <dbReference type="PROSITE" id="PS50112"/>
    </source>
</evidence>
<dbReference type="SUPFAM" id="SSF57701">
    <property type="entry name" value="Zn2/Cys6 DNA-binding domain"/>
    <property type="match status" value="1"/>
</dbReference>
<keyword evidence="3" id="KW-0312">Gluconeogenesis</keyword>
<dbReference type="PROSITE" id="PS50112">
    <property type="entry name" value="PAS"/>
    <property type="match status" value="1"/>
</dbReference>
<evidence type="ECO:0000256" key="3">
    <source>
        <dbReference type="ARBA" id="ARBA00022432"/>
    </source>
</evidence>
<dbReference type="Pfam" id="PF00172">
    <property type="entry name" value="Zn_clus"/>
    <property type="match status" value="1"/>
</dbReference>
<keyword evidence="9" id="KW-0804">Transcription</keyword>
<keyword evidence="4" id="KW-0479">Metal-binding</keyword>
<dbReference type="PROSITE" id="PS50048">
    <property type="entry name" value="ZN2_CY6_FUNGAL_2"/>
    <property type="match status" value="1"/>
</dbReference>
<dbReference type="Gene3D" id="4.10.240.10">
    <property type="entry name" value="Zn(2)-C6 fungal-type DNA-binding domain"/>
    <property type="match status" value="1"/>
</dbReference>
<dbReference type="CDD" id="cd00067">
    <property type="entry name" value="GAL4"/>
    <property type="match status" value="1"/>
</dbReference>
<dbReference type="PANTHER" id="PTHR47659">
    <property type="entry name" value="ZN(II)2CYS6 TRANSCRIPTION FACTOR (EUROFUNG)-RELATED"/>
    <property type="match status" value="1"/>
</dbReference>
<organism evidence="13 14">
    <name type="scientific">Kluyveromyces dobzhanskii CBS 2104</name>
    <dbReference type="NCBI Taxonomy" id="1427455"/>
    <lineage>
        <taxon>Eukaryota</taxon>
        <taxon>Fungi</taxon>
        <taxon>Dikarya</taxon>
        <taxon>Ascomycota</taxon>
        <taxon>Saccharomycotina</taxon>
        <taxon>Saccharomycetes</taxon>
        <taxon>Saccharomycetales</taxon>
        <taxon>Saccharomycetaceae</taxon>
        <taxon>Kluyveromyces</taxon>
    </lineage>
</organism>
<proteinExistence type="inferred from homology"/>
<dbReference type="EMBL" id="CCBQ010000045">
    <property type="protein sequence ID" value="CDO95799.1"/>
    <property type="molecule type" value="Genomic_DNA"/>
</dbReference>
<evidence type="ECO:0000256" key="6">
    <source>
        <dbReference type="ARBA" id="ARBA00023015"/>
    </source>
</evidence>
<gene>
    <name evidence="13" type="ORF">KLDO_g4028</name>
</gene>
<keyword evidence="6" id="KW-0805">Transcription regulation</keyword>
<dbReference type="InterPro" id="IPR001138">
    <property type="entry name" value="Zn2Cys6_DnaBD"/>
</dbReference>
<dbReference type="InterPro" id="IPR056751">
    <property type="entry name" value="PAS_13"/>
</dbReference>
<evidence type="ECO:0000256" key="1">
    <source>
        <dbReference type="ARBA" id="ARBA00004123"/>
    </source>
</evidence>
<dbReference type="GO" id="GO:0000977">
    <property type="term" value="F:RNA polymerase II transcription regulatory region sequence-specific DNA binding"/>
    <property type="evidence" value="ECO:0007669"/>
    <property type="project" value="TreeGrafter"/>
</dbReference>
<dbReference type="PROSITE" id="PS00463">
    <property type="entry name" value="ZN2_CY6_FUNGAL_1"/>
    <property type="match status" value="1"/>
</dbReference>
<dbReference type="GO" id="GO:0009267">
    <property type="term" value="P:cellular response to starvation"/>
    <property type="evidence" value="ECO:0007669"/>
    <property type="project" value="TreeGrafter"/>
</dbReference>
<evidence type="ECO:0000259" key="11">
    <source>
        <dbReference type="PROSITE" id="PS50048"/>
    </source>
</evidence>
<dbReference type="GO" id="GO:0000981">
    <property type="term" value="F:DNA-binding transcription factor activity, RNA polymerase II-specific"/>
    <property type="evidence" value="ECO:0007669"/>
    <property type="project" value="InterPro"/>
</dbReference>
<comment type="caution">
    <text evidence="13">The sequence shown here is derived from an EMBL/GenBank/DDBJ whole genome shotgun (WGS) entry which is preliminary data.</text>
</comment>
<sequence length="502" mass="57210">MPPKRIKKVSVACVHCAKSHVTCDEKRPCTRCVRKGLQGTCVDAPRKRVKYLSDVPEDQLPSVLRSCGQEPPFSANKLKMEPGLQSGVPLDSNAGLARRADSMQSGKTNPEMQQTLSNGQITHRPKFLSNAADLEYSILSDIIHQDSLFNKIPVNFLYSNPTEQTPSPINHGSLTGEHDLRLSLQLRSEPVNQVKGNTRAIYSNLLGRASHEILESNVNIHVIHFPLEPQHSLDGTLDFKRMTIGSLAPHVTKFDKTINQYYLNFANTFPEIYDSKKTSNLSYALEIEPPEYREIPHDAEISHTLRFTTPSEIYSLVREAFPSTTGFHALLRYLKRRFEKNILVEMCRCLAELRPIFIASTIDLTDEDMVFMEKSHQRTLLEYEKFISQVGTPTCVWRRNGQISYVNDEFSLLTGWNRLELFNKMSFIVELMDDDTVMEYFNTFTRVAYQGFRGAERMKVCNLLTPIEGNVIKCCCLWTLKRDAFGLPMMIIGNFMPILGKQ</sequence>
<evidence type="ECO:0000256" key="8">
    <source>
        <dbReference type="ARBA" id="ARBA00023159"/>
    </source>
</evidence>
<dbReference type="InterPro" id="IPR050335">
    <property type="entry name" value="ERT1_acuK_gluconeogen_tf"/>
</dbReference>
<dbReference type="OrthoDB" id="2538135at2759"/>
<evidence type="ECO:0000313" key="14">
    <source>
        <dbReference type="Proteomes" id="UP000031516"/>
    </source>
</evidence>